<dbReference type="Pfam" id="PF14338">
    <property type="entry name" value="Mrr_N"/>
    <property type="match status" value="1"/>
</dbReference>
<dbReference type="InterPro" id="IPR052906">
    <property type="entry name" value="Type_IV_Methyl-Rstrct_Enzyme"/>
</dbReference>
<dbReference type="GO" id="GO:0015666">
    <property type="term" value="F:restriction endodeoxyribonuclease activity"/>
    <property type="evidence" value="ECO:0007669"/>
    <property type="project" value="TreeGrafter"/>
</dbReference>
<dbReference type="GO" id="GO:0003677">
    <property type="term" value="F:DNA binding"/>
    <property type="evidence" value="ECO:0007669"/>
    <property type="project" value="InterPro"/>
</dbReference>
<dbReference type="STRING" id="1166073.SAMN05192530_1117"/>
<dbReference type="InterPro" id="IPR011335">
    <property type="entry name" value="Restrct_endonuc-II-like"/>
</dbReference>
<dbReference type="InterPro" id="IPR025745">
    <property type="entry name" value="Mrr-like_N_dom"/>
</dbReference>
<organism evidence="3 4">
    <name type="scientific">Aureimonas jatrophae</name>
    <dbReference type="NCBI Taxonomy" id="1166073"/>
    <lineage>
        <taxon>Bacteria</taxon>
        <taxon>Pseudomonadati</taxon>
        <taxon>Pseudomonadota</taxon>
        <taxon>Alphaproteobacteria</taxon>
        <taxon>Hyphomicrobiales</taxon>
        <taxon>Aurantimonadaceae</taxon>
        <taxon>Aureimonas</taxon>
    </lineage>
</organism>
<dbReference type="GO" id="GO:0009307">
    <property type="term" value="P:DNA restriction-modification system"/>
    <property type="evidence" value="ECO:0007669"/>
    <property type="project" value="InterPro"/>
</dbReference>
<dbReference type="SUPFAM" id="SSF52980">
    <property type="entry name" value="Restriction endonuclease-like"/>
    <property type="match status" value="1"/>
</dbReference>
<feature type="domain" description="Restriction endonuclease type IV Mrr" evidence="1">
    <location>
        <begin position="163"/>
        <end position="284"/>
    </location>
</feature>
<accession>A0A1H0LR60</accession>
<dbReference type="InterPro" id="IPR007560">
    <property type="entry name" value="Restrct_endonuc_IV_Mrr"/>
</dbReference>
<keyword evidence="4" id="KW-1185">Reference proteome</keyword>
<reference evidence="3 4" key="1">
    <citation type="submission" date="2016-10" db="EMBL/GenBank/DDBJ databases">
        <authorList>
            <person name="de Groot N.N."/>
        </authorList>
    </citation>
    <scope>NUCLEOTIDE SEQUENCE [LARGE SCALE GENOMIC DNA]</scope>
    <source>
        <strain evidence="4">L7-484,KACC 16230,DSM 25025</strain>
    </source>
</reference>
<evidence type="ECO:0000259" key="2">
    <source>
        <dbReference type="Pfam" id="PF14338"/>
    </source>
</evidence>
<evidence type="ECO:0000259" key="1">
    <source>
        <dbReference type="Pfam" id="PF04471"/>
    </source>
</evidence>
<dbReference type="Proteomes" id="UP000198793">
    <property type="component" value="Unassembled WGS sequence"/>
</dbReference>
<dbReference type="InterPro" id="IPR011856">
    <property type="entry name" value="tRNA_endonuc-like_dom_sf"/>
</dbReference>
<protein>
    <submittedName>
        <fullName evidence="3">Restriction system protein</fullName>
    </submittedName>
</protein>
<dbReference type="AlphaFoldDB" id="A0A1H0LR60"/>
<dbReference type="Pfam" id="PF04471">
    <property type="entry name" value="Mrr_cat"/>
    <property type="match status" value="1"/>
</dbReference>
<dbReference type="PANTHER" id="PTHR30015:SF7">
    <property type="entry name" value="TYPE IV METHYL-DIRECTED RESTRICTION ENZYME ECOKMRR"/>
    <property type="match status" value="1"/>
</dbReference>
<feature type="domain" description="Restriction system protein Mrr-like N-terminal" evidence="2">
    <location>
        <begin position="6"/>
        <end position="90"/>
    </location>
</feature>
<evidence type="ECO:0000313" key="4">
    <source>
        <dbReference type="Proteomes" id="UP000198793"/>
    </source>
</evidence>
<sequence length="310" mass="34057">MAIPDYQSLMLPVLRHAAGGETRVPDVSEKIADEFGLSDVERDELLPSGRQRVLHNRIHWSKFYLSKAGLVVFPARGRFVATDAGRALLASPPERLDTRFLESYPAFRSWYQKEGGQEAEGAMAAVVPGSPVADPQATPEEQIDAAHRALHAALRAELLDRIRDNSPAFFERLIVDLLVAMGYGGGHKNAAEQLGRSGDGGVDGVISEDRLGLDRIYVQAKRYAEGNSIQRPELQSFVGSLVGLGASKGVFVTTSSFTKGATEYVRNLLQRVVLIDGERLTALMIEHGVGTRLQIRIDIQRLDEDFFTED</sequence>
<dbReference type="EMBL" id="FNIT01000011">
    <property type="protein sequence ID" value="SDO70585.1"/>
    <property type="molecule type" value="Genomic_DNA"/>
</dbReference>
<gene>
    <name evidence="3" type="ORF">SAMN05192530_1117</name>
</gene>
<proteinExistence type="predicted"/>
<dbReference type="OrthoDB" id="9803736at2"/>
<name>A0A1H0LR60_9HYPH</name>
<evidence type="ECO:0000313" key="3">
    <source>
        <dbReference type="EMBL" id="SDO70585.1"/>
    </source>
</evidence>
<dbReference type="PANTHER" id="PTHR30015">
    <property type="entry name" value="MRR RESTRICTION SYSTEM PROTEIN"/>
    <property type="match status" value="1"/>
</dbReference>
<dbReference type="RefSeq" id="WP_090676313.1">
    <property type="nucleotide sequence ID" value="NZ_FNIT01000011.1"/>
</dbReference>
<dbReference type="Gene3D" id="3.40.1350.10">
    <property type="match status" value="1"/>
</dbReference>